<feature type="compositionally biased region" description="Basic and acidic residues" evidence="7">
    <location>
        <begin position="1397"/>
        <end position="1411"/>
    </location>
</feature>
<feature type="domain" description="Ig-like" evidence="8">
    <location>
        <begin position="861"/>
        <end position="954"/>
    </location>
</feature>
<dbReference type="PROSITE" id="PS50853">
    <property type="entry name" value="FN3"/>
    <property type="match status" value="5"/>
</dbReference>
<dbReference type="GO" id="GO:0031430">
    <property type="term" value="C:M band"/>
    <property type="evidence" value="ECO:0007669"/>
    <property type="project" value="TreeGrafter"/>
</dbReference>
<dbReference type="PRINTS" id="PR00014">
    <property type="entry name" value="FNTYPEIII"/>
</dbReference>
<dbReference type="FunFam" id="2.60.40.10:FF:000192">
    <property type="entry name" value="Myomesin 1"/>
    <property type="match status" value="1"/>
</dbReference>
<feature type="domain" description="Ig-like" evidence="8">
    <location>
        <begin position="1315"/>
        <end position="1391"/>
    </location>
</feature>
<dbReference type="FunFam" id="2.60.40.10:FF:000233">
    <property type="entry name" value="Myomesin 1"/>
    <property type="match status" value="1"/>
</dbReference>
<dbReference type="Gene3D" id="2.60.40.10">
    <property type="entry name" value="Immunoglobulins"/>
    <property type="match status" value="12"/>
</dbReference>
<sequence length="1443" mass="162525">MASKVVPFYQSKHKHYDYNYRSLDTRSMVKQYSSSSRRRSHEELHQASASKGMMYHTELRQMQQELSKSRHVTREQLDMLAFHRMEEERATVQRLLCEDAISRAPEFLVRLRSHTVWEKSYVKLFCTVQGFPMPQVRWYKDDVIIGTASEPGKYRIDSYYGVHSLEISRCEFSDTAQYTAVAFNIHGQTSTNATLIVKRFRGEEEPYHSVLLPVKLPLLSPPVFTHIDVQFIEAFGVSFGTEGETMTLTCSMIFDPNLKHLQPDVLWYRNDVQIKESKWAEIHFADNCASITLPHLNKDDEGLYTLRLITRGGVTEHSAFVFVKDASAAVVGAPGAPMDIKYRDANKDYVILAWKPPNITKESPVIGYFVDRCEVGTDSWVQCNDAPIKICKYPVSGIYEGRSYRFRVRAVNKSGVSNPSRATDAVTALDPADLARLHTIRLDNDKQIVISKDDLEGDVKIPGHPTNVHAAETNSNYIVLSWDPPAPRGRESLKYYIEKTMSGSTSWQRINTEIAARSPRFAVFDLAEGKSYEFRVFAVNKFGMSEPSPSTGPVLVQDHIAIPSPPSAVRATRNTKHSVLVKWVASKEASELMGYYLDSCLVGTNNWEPCNHKPIKYTSFVVHGLTTGKKYIFRVKAVNAVGMSELSQESEPITVQAALRGGVDHASPSSPYGITLLDCTNDCMTLGWKAPRYTGGSGVTGYYMDHREVSHINWHESNIKAITSRVYKAENLTEGSFYEFKLSAMNIAGLSLPSEPSHPMKCEAWTMPEPGPTYDLTFCEIRRNSLVILWKAPIYTGNSDISGYFVDICEAGSKEWRTVNQKSTSNRYLKVTELEEGKTYIFKVRAVNAAGPGKASEPSEPIVVQFIPGTKEIAAGVDEEGNIYLKFECQDMSAASQFAWSKSYEKITEFSKLGIETKDNNSRLVFTHPDMEDLGTYSVMVTDTDGISSSYVLAAEEMERLLALRHEIRHPTIPLKCELSYEVFERGQVRFWLQVEGVSSEATCSFIVNDMQMTDTTEHKIGFDKSTGVIEMVMEEFTSKSEGTYTVQIQDGKAKNQSSLVLIGETFKAALAEADFQKKEYLRKQGPHFAEFMHWDVTQECFVELICKVANTQKETVYHWYRDDNQIDPEQPPDQETGICKMLISEFSKNTMAEYKMTLKDARGHDVTTLNVSGKVYEDIVQKLSKISGESASQLKIQCTPEGIRLQASVKYYMEDMKVFWYHKESKIASSEKCRIGGSSEQVWLHICDPADRDKGKYVLEIFDGKQSYKRSLDLSGDVYAEAFAEFQRLKAAAFAEKNRGKVLGGLPDVVTIMEDKTLSLTSTVFGDPIPEVTWLKNDKEIELNDHYIATLEQGKFASLTIKGVTTEDSGKYGINVRNKFGGETIDITVSVYKHGDPIPEVKRGDLRSPESPKAAPHPETPKAKPKEPHSSKPSKPQIGRKK</sequence>
<dbReference type="FunFam" id="2.60.40.10:FF:000069">
    <property type="entry name" value="Alpha-protein kinase 3"/>
    <property type="match status" value="1"/>
</dbReference>
<feature type="domain" description="Ig-like" evidence="8">
    <location>
        <begin position="105"/>
        <end position="196"/>
    </location>
</feature>
<dbReference type="Proteomes" id="UP000314986">
    <property type="component" value="Unassembled WGS sequence"/>
</dbReference>
<feature type="domain" description="Fibronectin type-III" evidence="9">
    <location>
        <begin position="464"/>
        <end position="559"/>
    </location>
</feature>
<dbReference type="FunFam" id="2.60.40.10:FF:000222">
    <property type="entry name" value="Myomesin 1"/>
    <property type="match status" value="1"/>
</dbReference>
<reference evidence="11" key="2">
    <citation type="journal article" date="2007" name="PLoS Biol.">
        <title>Survey sequencing and comparative analysis of the elephant shark (Callorhinchus milii) genome.</title>
        <authorList>
            <person name="Venkatesh B."/>
            <person name="Kirkness E.F."/>
            <person name="Loh Y.H."/>
            <person name="Halpern A.L."/>
            <person name="Lee A.P."/>
            <person name="Johnson J."/>
            <person name="Dandona N."/>
            <person name="Viswanathan L.D."/>
            <person name="Tay A."/>
            <person name="Venter J.C."/>
            <person name="Strausberg R.L."/>
            <person name="Brenner S."/>
        </authorList>
    </citation>
    <scope>NUCLEOTIDE SEQUENCE [LARGE SCALE GENOMIC DNA]</scope>
</reference>
<evidence type="ECO:0000256" key="3">
    <source>
        <dbReference type="ARBA" id="ARBA00022490"/>
    </source>
</evidence>
<comment type="subcellular location">
    <subcellularLocation>
        <location evidence="1">Cytoplasm</location>
    </subcellularLocation>
</comment>
<reference evidence="11" key="3">
    <citation type="journal article" date="2014" name="Nature">
        <title>Elephant shark genome provides unique insights into gnathostome evolution.</title>
        <authorList>
            <consortium name="International Elephant Shark Genome Sequencing Consortium"/>
            <person name="Venkatesh B."/>
            <person name="Lee A.P."/>
            <person name="Ravi V."/>
            <person name="Maurya A.K."/>
            <person name="Lian M.M."/>
            <person name="Swann J.B."/>
            <person name="Ohta Y."/>
            <person name="Flajnik M.F."/>
            <person name="Sutoh Y."/>
            <person name="Kasahara M."/>
            <person name="Hoon S."/>
            <person name="Gangu V."/>
            <person name="Roy S.W."/>
            <person name="Irimia M."/>
            <person name="Korzh V."/>
            <person name="Kondrychyn I."/>
            <person name="Lim Z.W."/>
            <person name="Tay B.H."/>
            <person name="Tohari S."/>
            <person name="Kong K.W."/>
            <person name="Ho S."/>
            <person name="Lorente-Galdos B."/>
            <person name="Quilez J."/>
            <person name="Marques-Bonet T."/>
            <person name="Raney B.J."/>
            <person name="Ingham P.W."/>
            <person name="Tay A."/>
            <person name="Hillier L.W."/>
            <person name="Minx P."/>
            <person name="Boehm T."/>
            <person name="Wilson R.K."/>
            <person name="Brenner S."/>
            <person name="Warren W.C."/>
        </authorList>
    </citation>
    <scope>NUCLEOTIDE SEQUENCE [LARGE SCALE GENOMIC DNA]</scope>
</reference>
<dbReference type="InterPro" id="IPR050964">
    <property type="entry name" value="Striated_Muscle_Regulatory"/>
</dbReference>
<feature type="domain" description="Ig-like" evidence="8">
    <location>
        <begin position="221"/>
        <end position="305"/>
    </location>
</feature>
<evidence type="ECO:0000256" key="5">
    <source>
        <dbReference type="ARBA" id="ARBA00023179"/>
    </source>
</evidence>
<reference evidence="10" key="5">
    <citation type="submission" date="2025-09" db="UniProtKB">
        <authorList>
            <consortium name="Ensembl"/>
        </authorList>
    </citation>
    <scope>IDENTIFICATION</scope>
</reference>
<dbReference type="GO" id="GO:0045214">
    <property type="term" value="P:sarcomere organization"/>
    <property type="evidence" value="ECO:0007669"/>
    <property type="project" value="TreeGrafter"/>
</dbReference>
<evidence type="ECO:0000313" key="10">
    <source>
        <dbReference type="Ensembl" id="ENSCMIP00000038916.1"/>
    </source>
</evidence>
<feature type="domain" description="Fibronectin type-III" evidence="9">
    <location>
        <begin position="670"/>
        <end position="769"/>
    </location>
</feature>
<evidence type="ECO:0000256" key="4">
    <source>
        <dbReference type="ARBA" id="ARBA00022737"/>
    </source>
</evidence>
<dbReference type="InterPro" id="IPR036116">
    <property type="entry name" value="FN3_sf"/>
</dbReference>
<keyword evidence="4" id="KW-0677">Repeat</keyword>
<protein>
    <submittedName>
        <fullName evidence="10">Myomesin 2a</fullName>
    </submittedName>
</protein>
<dbReference type="PANTHER" id="PTHR13817:SF22">
    <property type="entry name" value="MYOMESIN-2"/>
    <property type="match status" value="1"/>
</dbReference>
<dbReference type="InterPro" id="IPR003598">
    <property type="entry name" value="Ig_sub2"/>
</dbReference>
<reference evidence="10" key="4">
    <citation type="submission" date="2025-08" db="UniProtKB">
        <authorList>
            <consortium name="Ensembl"/>
        </authorList>
    </citation>
    <scope>IDENTIFICATION</scope>
</reference>
<evidence type="ECO:0000256" key="7">
    <source>
        <dbReference type="SAM" id="MobiDB-lite"/>
    </source>
</evidence>
<dbReference type="Ensembl" id="ENSCMIT00000039472.1">
    <property type="protein sequence ID" value="ENSCMIP00000038916.1"/>
    <property type="gene ID" value="ENSCMIG00000016199.1"/>
</dbReference>
<dbReference type="InParanoid" id="A0A4W3JHK3"/>
<dbReference type="InterPro" id="IPR003961">
    <property type="entry name" value="FN3_dom"/>
</dbReference>
<dbReference type="FunFam" id="2.60.40.10:FF:000029">
    <property type="entry name" value="Myomesin 1"/>
    <property type="match status" value="2"/>
</dbReference>
<dbReference type="Pfam" id="PF00041">
    <property type="entry name" value="fn3"/>
    <property type="match status" value="5"/>
</dbReference>
<dbReference type="SUPFAM" id="SSF49265">
    <property type="entry name" value="Fibronectin type III"/>
    <property type="match status" value="3"/>
</dbReference>
<dbReference type="FunFam" id="2.60.40.10:FF:000197">
    <property type="entry name" value="Myomesin 1"/>
    <property type="match status" value="1"/>
</dbReference>
<keyword evidence="5" id="KW-0514">Muscle protein</keyword>
<dbReference type="InterPro" id="IPR013098">
    <property type="entry name" value="Ig_I-set"/>
</dbReference>
<dbReference type="PANTHER" id="PTHR13817">
    <property type="entry name" value="TITIN"/>
    <property type="match status" value="1"/>
</dbReference>
<dbReference type="FunCoup" id="A0A4W3JHK3">
    <property type="interactions" value="13"/>
</dbReference>
<dbReference type="SMART" id="SM00409">
    <property type="entry name" value="IG"/>
    <property type="match status" value="3"/>
</dbReference>
<dbReference type="GO" id="GO:0005198">
    <property type="term" value="F:structural molecule activity"/>
    <property type="evidence" value="ECO:0007669"/>
    <property type="project" value="UniProtKB-ARBA"/>
</dbReference>
<dbReference type="SUPFAM" id="SSF48726">
    <property type="entry name" value="Immunoglobulin"/>
    <property type="match status" value="5"/>
</dbReference>
<dbReference type="FunFam" id="2.60.40.10:FF:000124">
    <property type="entry name" value="Myomesin 1"/>
    <property type="match status" value="1"/>
</dbReference>
<dbReference type="GeneTree" id="ENSGT00940000157057"/>
<evidence type="ECO:0000313" key="11">
    <source>
        <dbReference type="Proteomes" id="UP000314986"/>
    </source>
</evidence>
<feature type="domain" description="Fibronectin type-III" evidence="9">
    <location>
        <begin position="772"/>
        <end position="870"/>
    </location>
</feature>
<dbReference type="PROSITE" id="PS50835">
    <property type="entry name" value="IG_LIKE"/>
    <property type="match status" value="4"/>
</dbReference>
<keyword evidence="3" id="KW-0963">Cytoplasm</keyword>
<feature type="region of interest" description="Disordered" evidence="7">
    <location>
        <begin position="1397"/>
        <end position="1443"/>
    </location>
</feature>
<keyword evidence="11" id="KW-1185">Reference proteome</keyword>
<dbReference type="InterPro" id="IPR013783">
    <property type="entry name" value="Ig-like_fold"/>
</dbReference>
<feature type="domain" description="Fibronectin type-III" evidence="9">
    <location>
        <begin position="565"/>
        <end position="658"/>
    </location>
</feature>
<dbReference type="STRING" id="7868.ENSCMIP00000038916"/>
<name>A0A4W3JHK3_CALMI</name>
<evidence type="ECO:0000259" key="9">
    <source>
        <dbReference type="PROSITE" id="PS50853"/>
    </source>
</evidence>
<dbReference type="FunFam" id="2.60.40.10:FF:000134">
    <property type="entry name" value="Myomesin 1"/>
    <property type="match status" value="1"/>
</dbReference>
<dbReference type="FunFam" id="2.60.40.10:FF:000179">
    <property type="entry name" value="Myomesin 2"/>
    <property type="match status" value="1"/>
</dbReference>
<organism evidence="10 11">
    <name type="scientific">Callorhinchus milii</name>
    <name type="common">Ghost shark</name>
    <dbReference type="NCBI Taxonomy" id="7868"/>
    <lineage>
        <taxon>Eukaryota</taxon>
        <taxon>Metazoa</taxon>
        <taxon>Chordata</taxon>
        <taxon>Craniata</taxon>
        <taxon>Vertebrata</taxon>
        <taxon>Chondrichthyes</taxon>
        <taxon>Holocephali</taxon>
        <taxon>Chimaeriformes</taxon>
        <taxon>Callorhinchidae</taxon>
        <taxon>Callorhinchus</taxon>
    </lineage>
</organism>
<proteinExistence type="predicted"/>
<reference evidence="11" key="1">
    <citation type="journal article" date="2006" name="Science">
        <title>Ancient noncoding elements conserved in the human genome.</title>
        <authorList>
            <person name="Venkatesh B."/>
            <person name="Kirkness E.F."/>
            <person name="Loh Y.H."/>
            <person name="Halpern A.L."/>
            <person name="Lee A.P."/>
            <person name="Johnson J."/>
            <person name="Dandona N."/>
            <person name="Viswanathan L.D."/>
            <person name="Tay A."/>
            <person name="Venter J.C."/>
            <person name="Strausberg R.L."/>
            <person name="Brenner S."/>
        </authorList>
    </citation>
    <scope>NUCLEOTIDE SEQUENCE [LARGE SCALE GENOMIC DNA]</scope>
</reference>
<evidence type="ECO:0000259" key="8">
    <source>
        <dbReference type="PROSITE" id="PS50835"/>
    </source>
</evidence>
<evidence type="ECO:0000256" key="2">
    <source>
        <dbReference type="ARBA" id="ARBA00022433"/>
    </source>
</evidence>
<keyword evidence="2" id="KW-0787">Thick filament</keyword>
<dbReference type="SMART" id="SM00408">
    <property type="entry name" value="IGc2"/>
    <property type="match status" value="2"/>
</dbReference>
<evidence type="ECO:0000256" key="6">
    <source>
        <dbReference type="ARBA" id="ARBA00023319"/>
    </source>
</evidence>
<dbReference type="FunFam" id="2.60.40.10:FF:000670">
    <property type="entry name" value="Myomesin 2"/>
    <property type="match status" value="1"/>
</dbReference>
<feature type="region of interest" description="Disordered" evidence="7">
    <location>
        <begin position="29"/>
        <end position="50"/>
    </location>
</feature>
<dbReference type="OMA" id="ASFRFVI"/>
<dbReference type="InterPro" id="IPR003599">
    <property type="entry name" value="Ig_sub"/>
</dbReference>
<accession>A0A4W3JHK3</accession>
<dbReference type="CDD" id="cd20951">
    <property type="entry name" value="IgI_titin_I1-like"/>
    <property type="match status" value="1"/>
</dbReference>
<dbReference type="SMART" id="SM00060">
    <property type="entry name" value="FN3"/>
    <property type="match status" value="5"/>
</dbReference>
<keyword evidence="6" id="KW-0393">Immunoglobulin domain</keyword>
<feature type="domain" description="Fibronectin type-III" evidence="9">
    <location>
        <begin position="336"/>
        <end position="431"/>
    </location>
</feature>
<dbReference type="Pfam" id="PF07679">
    <property type="entry name" value="I-set"/>
    <property type="match status" value="3"/>
</dbReference>
<feature type="compositionally biased region" description="Basic and acidic residues" evidence="7">
    <location>
        <begin position="1420"/>
        <end position="1431"/>
    </location>
</feature>
<dbReference type="InterPro" id="IPR036179">
    <property type="entry name" value="Ig-like_dom_sf"/>
</dbReference>
<dbReference type="CDD" id="cd00063">
    <property type="entry name" value="FN3"/>
    <property type="match status" value="5"/>
</dbReference>
<evidence type="ECO:0000256" key="1">
    <source>
        <dbReference type="ARBA" id="ARBA00004496"/>
    </source>
</evidence>
<dbReference type="FunFam" id="2.60.40.10:FF:002172">
    <property type="entry name" value="Myomesin 1a (skelemin)"/>
    <property type="match status" value="1"/>
</dbReference>
<dbReference type="GO" id="GO:0032982">
    <property type="term" value="C:myosin filament"/>
    <property type="evidence" value="ECO:0007669"/>
    <property type="project" value="UniProtKB-KW"/>
</dbReference>
<dbReference type="InterPro" id="IPR007110">
    <property type="entry name" value="Ig-like_dom"/>
</dbReference>